<dbReference type="Pfam" id="PF13456">
    <property type="entry name" value="RVT_3"/>
    <property type="match status" value="1"/>
</dbReference>
<dbReference type="InterPro" id="IPR036397">
    <property type="entry name" value="RNaseH_sf"/>
</dbReference>
<protein>
    <recommendedName>
        <fullName evidence="2">RNase H type-1 domain-containing protein</fullName>
    </recommendedName>
</protein>
<reference evidence="3" key="1">
    <citation type="journal article" date="2023" name="Plant J.">
        <title>Genome sequences and population genomics provide insights into the demographic history, inbreeding, and mutation load of two 'living fossil' tree species of Dipteronia.</title>
        <authorList>
            <person name="Feng Y."/>
            <person name="Comes H.P."/>
            <person name="Chen J."/>
            <person name="Zhu S."/>
            <person name="Lu R."/>
            <person name="Zhang X."/>
            <person name="Li P."/>
            <person name="Qiu J."/>
            <person name="Olsen K.M."/>
            <person name="Qiu Y."/>
        </authorList>
    </citation>
    <scope>NUCLEOTIDE SEQUENCE</scope>
    <source>
        <strain evidence="3">NBL</strain>
    </source>
</reference>
<accession>A0AAE0ARQ4</accession>
<dbReference type="Proteomes" id="UP001281410">
    <property type="component" value="Unassembled WGS sequence"/>
</dbReference>
<dbReference type="InterPro" id="IPR012337">
    <property type="entry name" value="RNaseH-like_sf"/>
</dbReference>
<feature type="chain" id="PRO_5042272113" description="RNase H type-1 domain-containing protein" evidence="1">
    <location>
        <begin position="23"/>
        <end position="144"/>
    </location>
</feature>
<dbReference type="Gene3D" id="3.30.420.10">
    <property type="entry name" value="Ribonuclease H-like superfamily/Ribonuclease H"/>
    <property type="match status" value="1"/>
</dbReference>
<dbReference type="CDD" id="cd06222">
    <property type="entry name" value="RNase_H_like"/>
    <property type="match status" value="1"/>
</dbReference>
<dbReference type="InterPro" id="IPR002156">
    <property type="entry name" value="RNaseH_domain"/>
</dbReference>
<sequence length="144" mass="16775">MGRFLNYLLFVVALWFIWKWRCEHILNPNFKHPNCPRKVILKFVEDCWNANYDLDKKVEEKICFLAWNPPAQDWIKLNVDGSMSLVLGSITAGGVIMDHKRNWLDGFSLNKGVGSVIEVELWGIFEGLKIAWKTDHRKIVVESN</sequence>
<dbReference type="PANTHER" id="PTHR47723:SF19">
    <property type="entry name" value="POLYNUCLEOTIDYL TRANSFERASE, RIBONUCLEASE H-LIKE SUPERFAMILY PROTEIN"/>
    <property type="match status" value="1"/>
</dbReference>
<evidence type="ECO:0000259" key="2">
    <source>
        <dbReference type="Pfam" id="PF13456"/>
    </source>
</evidence>
<evidence type="ECO:0000256" key="1">
    <source>
        <dbReference type="SAM" id="SignalP"/>
    </source>
</evidence>
<dbReference type="SUPFAM" id="SSF53098">
    <property type="entry name" value="Ribonuclease H-like"/>
    <property type="match status" value="1"/>
</dbReference>
<feature type="domain" description="RNase H type-1" evidence="2">
    <location>
        <begin position="78"/>
        <end position="143"/>
    </location>
</feature>
<organism evidence="3 4">
    <name type="scientific">Dipteronia sinensis</name>
    <dbReference type="NCBI Taxonomy" id="43782"/>
    <lineage>
        <taxon>Eukaryota</taxon>
        <taxon>Viridiplantae</taxon>
        <taxon>Streptophyta</taxon>
        <taxon>Embryophyta</taxon>
        <taxon>Tracheophyta</taxon>
        <taxon>Spermatophyta</taxon>
        <taxon>Magnoliopsida</taxon>
        <taxon>eudicotyledons</taxon>
        <taxon>Gunneridae</taxon>
        <taxon>Pentapetalae</taxon>
        <taxon>rosids</taxon>
        <taxon>malvids</taxon>
        <taxon>Sapindales</taxon>
        <taxon>Sapindaceae</taxon>
        <taxon>Hippocastanoideae</taxon>
        <taxon>Acereae</taxon>
        <taxon>Dipteronia</taxon>
    </lineage>
</organism>
<dbReference type="InterPro" id="IPR053151">
    <property type="entry name" value="RNase_H-like"/>
</dbReference>
<keyword evidence="1" id="KW-0732">Signal</keyword>
<gene>
    <name evidence="3" type="ORF">Dsin_010013</name>
</gene>
<dbReference type="AlphaFoldDB" id="A0AAE0ARQ4"/>
<evidence type="ECO:0000313" key="4">
    <source>
        <dbReference type="Proteomes" id="UP001281410"/>
    </source>
</evidence>
<dbReference type="PANTHER" id="PTHR47723">
    <property type="entry name" value="OS05G0353850 PROTEIN"/>
    <property type="match status" value="1"/>
</dbReference>
<keyword evidence="4" id="KW-1185">Reference proteome</keyword>
<dbReference type="InterPro" id="IPR044730">
    <property type="entry name" value="RNase_H-like_dom_plant"/>
</dbReference>
<feature type="signal peptide" evidence="1">
    <location>
        <begin position="1"/>
        <end position="22"/>
    </location>
</feature>
<evidence type="ECO:0000313" key="3">
    <source>
        <dbReference type="EMBL" id="KAK3222988.1"/>
    </source>
</evidence>
<comment type="caution">
    <text evidence="3">The sequence shown here is derived from an EMBL/GenBank/DDBJ whole genome shotgun (WGS) entry which is preliminary data.</text>
</comment>
<proteinExistence type="predicted"/>
<name>A0AAE0ARQ4_9ROSI</name>
<dbReference type="GO" id="GO:0004523">
    <property type="term" value="F:RNA-DNA hybrid ribonuclease activity"/>
    <property type="evidence" value="ECO:0007669"/>
    <property type="project" value="InterPro"/>
</dbReference>
<dbReference type="EMBL" id="JANJYJ010000003">
    <property type="protein sequence ID" value="KAK3222988.1"/>
    <property type="molecule type" value="Genomic_DNA"/>
</dbReference>
<dbReference type="GO" id="GO:0003676">
    <property type="term" value="F:nucleic acid binding"/>
    <property type="evidence" value="ECO:0007669"/>
    <property type="project" value="InterPro"/>
</dbReference>